<evidence type="ECO:0000313" key="10">
    <source>
        <dbReference type="EMBL" id="MFC5407328.1"/>
    </source>
</evidence>
<reference evidence="11" key="1">
    <citation type="journal article" date="2019" name="Int. J. Syst. Evol. Microbiol.">
        <title>The Global Catalogue of Microorganisms (GCM) 10K type strain sequencing project: providing services to taxonomists for standard genome sequencing and annotation.</title>
        <authorList>
            <consortium name="The Broad Institute Genomics Platform"/>
            <consortium name="The Broad Institute Genome Sequencing Center for Infectious Disease"/>
            <person name="Wu L."/>
            <person name="Ma J."/>
        </authorList>
    </citation>
    <scope>NUCLEOTIDE SEQUENCE [LARGE SCALE GENOMIC DNA]</scope>
    <source>
        <strain evidence="11">CGMCC 1.18575</strain>
    </source>
</reference>
<dbReference type="InterPro" id="IPR027417">
    <property type="entry name" value="P-loop_NTPase"/>
</dbReference>
<keyword evidence="3" id="KW-0547">Nucleotide-binding</keyword>
<dbReference type="GO" id="GO:0005524">
    <property type="term" value="F:ATP binding"/>
    <property type="evidence" value="ECO:0007669"/>
    <property type="project" value="UniProtKB-KW"/>
</dbReference>
<dbReference type="Proteomes" id="UP001596113">
    <property type="component" value="Unassembled WGS sequence"/>
</dbReference>
<dbReference type="Pfam" id="PF00005">
    <property type="entry name" value="ABC_tran"/>
    <property type="match status" value="1"/>
</dbReference>
<keyword evidence="6 7" id="KW-0472">Membrane</keyword>
<evidence type="ECO:0000256" key="1">
    <source>
        <dbReference type="ARBA" id="ARBA00004651"/>
    </source>
</evidence>
<evidence type="ECO:0000259" key="8">
    <source>
        <dbReference type="PROSITE" id="PS50893"/>
    </source>
</evidence>
<dbReference type="InterPro" id="IPR011527">
    <property type="entry name" value="ABC1_TM_dom"/>
</dbReference>
<dbReference type="CDD" id="cd07346">
    <property type="entry name" value="ABC_6TM_exporters"/>
    <property type="match status" value="1"/>
</dbReference>
<feature type="domain" description="ABC transmembrane type-1" evidence="9">
    <location>
        <begin position="33"/>
        <end position="314"/>
    </location>
</feature>
<evidence type="ECO:0000256" key="7">
    <source>
        <dbReference type="SAM" id="Phobius"/>
    </source>
</evidence>
<evidence type="ECO:0000256" key="6">
    <source>
        <dbReference type="ARBA" id="ARBA00023136"/>
    </source>
</evidence>
<evidence type="ECO:0000256" key="5">
    <source>
        <dbReference type="ARBA" id="ARBA00022989"/>
    </source>
</evidence>
<feature type="domain" description="ABC transporter" evidence="8">
    <location>
        <begin position="347"/>
        <end position="581"/>
    </location>
</feature>
<dbReference type="InterPro" id="IPR039421">
    <property type="entry name" value="Type_1_exporter"/>
</dbReference>
<dbReference type="EMBL" id="JBHSMI010000067">
    <property type="protein sequence ID" value="MFC5407328.1"/>
    <property type="molecule type" value="Genomic_DNA"/>
</dbReference>
<dbReference type="Gene3D" id="3.40.50.300">
    <property type="entry name" value="P-loop containing nucleotide triphosphate hydrolases"/>
    <property type="match status" value="1"/>
</dbReference>
<name>A0ABW0I418_9BACL</name>
<dbReference type="PROSITE" id="PS00211">
    <property type="entry name" value="ABC_TRANSPORTER_1"/>
    <property type="match status" value="1"/>
</dbReference>
<accession>A0ABW0I418</accession>
<organism evidence="10 11">
    <name type="scientific">Cohnella soli</name>
    <dbReference type="NCBI Taxonomy" id="425005"/>
    <lineage>
        <taxon>Bacteria</taxon>
        <taxon>Bacillati</taxon>
        <taxon>Bacillota</taxon>
        <taxon>Bacilli</taxon>
        <taxon>Bacillales</taxon>
        <taxon>Paenibacillaceae</taxon>
        <taxon>Cohnella</taxon>
    </lineage>
</organism>
<dbReference type="PANTHER" id="PTHR43394:SF1">
    <property type="entry name" value="ATP-BINDING CASSETTE SUB-FAMILY B MEMBER 10, MITOCHONDRIAL"/>
    <property type="match status" value="1"/>
</dbReference>
<keyword evidence="4 10" id="KW-0067">ATP-binding</keyword>
<dbReference type="Pfam" id="PF00664">
    <property type="entry name" value="ABC_membrane"/>
    <property type="match status" value="1"/>
</dbReference>
<evidence type="ECO:0000259" key="9">
    <source>
        <dbReference type="PROSITE" id="PS50929"/>
    </source>
</evidence>
<dbReference type="PROSITE" id="PS50893">
    <property type="entry name" value="ABC_TRANSPORTER_2"/>
    <property type="match status" value="1"/>
</dbReference>
<comment type="subcellular location">
    <subcellularLocation>
        <location evidence="1">Cell membrane</location>
        <topology evidence="1">Multi-pass membrane protein</topology>
    </subcellularLocation>
</comment>
<dbReference type="PROSITE" id="PS50929">
    <property type="entry name" value="ABC_TM1F"/>
    <property type="match status" value="1"/>
</dbReference>
<protein>
    <submittedName>
        <fullName evidence="10">ABC transporter ATP-binding protein</fullName>
    </submittedName>
</protein>
<dbReference type="PANTHER" id="PTHR43394">
    <property type="entry name" value="ATP-DEPENDENT PERMEASE MDL1, MITOCHONDRIAL"/>
    <property type="match status" value="1"/>
</dbReference>
<dbReference type="SMART" id="SM00382">
    <property type="entry name" value="AAA"/>
    <property type="match status" value="1"/>
</dbReference>
<dbReference type="Gene3D" id="1.20.1560.10">
    <property type="entry name" value="ABC transporter type 1, transmembrane domain"/>
    <property type="match status" value="1"/>
</dbReference>
<evidence type="ECO:0000313" key="11">
    <source>
        <dbReference type="Proteomes" id="UP001596113"/>
    </source>
</evidence>
<evidence type="ECO:0000256" key="3">
    <source>
        <dbReference type="ARBA" id="ARBA00022741"/>
    </source>
</evidence>
<dbReference type="InterPro" id="IPR036640">
    <property type="entry name" value="ABC1_TM_sf"/>
</dbReference>
<dbReference type="InterPro" id="IPR003593">
    <property type="entry name" value="AAA+_ATPase"/>
</dbReference>
<keyword evidence="2 7" id="KW-0812">Transmembrane</keyword>
<feature type="transmembrane region" description="Helical" evidence="7">
    <location>
        <begin position="250"/>
        <end position="271"/>
    </location>
</feature>
<evidence type="ECO:0000256" key="2">
    <source>
        <dbReference type="ARBA" id="ARBA00022692"/>
    </source>
</evidence>
<keyword evidence="11" id="KW-1185">Reference proteome</keyword>
<feature type="transmembrane region" description="Helical" evidence="7">
    <location>
        <begin position="69"/>
        <end position="92"/>
    </location>
</feature>
<sequence length="596" mass="66279">MDQSNAAIVSLEKTGLLIRKCYRLARPFWTYYAAMSVIVLIASLVPVGWAEAIKRLLNMIDADEPSQLWVAGLWLGAVFVVETVLAFLKAWLTQRLSNKSISELQREVWERLLIMRLVKFAQWHTGDKLQRINDSAVSAQNEINQSIPRLIEQSLTILFLLAYFSFESWQLVAGAIIVAAMVSIIGKGMSGPIRKWQNKTNESQSEQDSKLQEQLQGTEIVKIFGLRTSFNAAWRELVENTRKHGLKTHLWSWTSGLSVFLSLWIGNMYFFGMGAWLVSDGKLSIGVVAALMLSSDRIIFPLAQISNFWATIQSALSHSLRVFEMADPTENKPVVEGNGELPISGDIRMQRVSFYYSPDRPVLENFSATFRHGCVTALVGPSGSGKSTVLKLVLAIHHPNEGAIHYGETPLDTDGLTAWRGRVAYVPQDPMIFDASVSDNIRIGNLEATDQEIIEAAKFANADEFIRNLPGGYAARLGEGGHSLSGGERQRLAIARAYVRKPEILLLDEPTSALDARNERLIQDSLTRFMRDRTVLVAAHRLSTIREAHCILYLEEGGIQESGTHAELIRSKGKYASLVITGGVTNEYEHTESGSS</sequence>
<evidence type="ECO:0000256" key="4">
    <source>
        <dbReference type="ARBA" id="ARBA00022840"/>
    </source>
</evidence>
<dbReference type="SUPFAM" id="SSF52540">
    <property type="entry name" value="P-loop containing nucleoside triphosphate hydrolases"/>
    <property type="match status" value="1"/>
</dbReference>
<dbReference type="SUPFAM" id="SSF90123">
    <property type="entry name" value="ABC transporter transmembrane region"/>
    <property type="match status" value="1"/>
</dbReference>
<dbReference type="InterPro" id="IPR017871">
    <property type="entry name" value="ABC_transporter-like_CS"/>
</dbReference>
<proteinExistence type="predicted"/>
<feature type="transmembrane region" description="Helical" evidence="7">
    <location>
        <begin position="29"/>
        <end position="49"/>
    </location>
</feature>
<dbReference type="RefSeq" id="WP_378139895.1">
    <property type="nucleotide sequence ID" value="NZ_JBHSMI010000067.1"/>
</dbReference>
<gene>
    <name evidence="10" type="ORF">ACFPOF_31750</name>
</gene>
<comment type="caution">
    <text evidence="10">The sequence shown here is derived from an EMBL/GenBank/DDBJ whole genome shotgun (WGS) entry which is preliminary data.</text>
</comment>
<keyword evidence="5 7" id="KW-1133">Transmembrane helix</keyword>
<dbReference type="InterPro" id="IPR003439">
    <property type="entry name" value="ABC_transporter-like_ATP-bd"/>
</dbReference>